<keyword evidence="4" id="KW-0472">Membrane</keyword>
<dbReference type="Pfam" id="PF07980">
    <property type="entry name" value="SusD_RagB"/>
    <property type="match status" value="1"/>
</dbReference>
<dbReference type="PROSITE" id="PS51257">
    <property type="entry name" value="PROKAR_LIPOPROTEIN"/>
    <property type="match status" value="1"/>
</dbReference>
<proteinExistence type="inferred from homology"/>
<evidence type="ECO:0000256" key="5">
    <source>
        <dbReference type="ARBA" id="ARBA00023237"/>
    </source>
</evidence>
<dbReference type="Proteomes" id="UP000093807">
    <property type="component" value="Unassembled WGS sequence"/>
</dbReference>
<dbReference type="InterPro" id="IPR011990">
    <property type="entry name" value="TPR-like_helical_dom_sf"/>
</dbReference>
<comment type="subcellular location">
    <subcellularLocation>
        <location evidence="1">Cell outer membrane</location>
    </subcellularLocation>
</comment>
<accession>A0A199XM32</accession>
<reference evidence="8 9" key="1">
    <citation type="submission" date="2016-06" db="EMBL/GenBank/DDBJ databases">
        <title>Draft genome sequence of Flavobacterium succinicans strain DD5b.</title>
        <authorList>
            <person name="Poehlein A."/>
            <person name="Daniel R."/>
            <person name="Simeonova D.D."/>
        </authorList>
    </citation>
    <scope>NUCLEOTIDE SEQUENCE [LARGE SCALE GENOMIC DNA]</scope>
    <source>
        <strain evidence="8 9">DD5b</strain>
    </source>
</reference>
<evidence type="ECO:0000259" key="6">
    <source>
        <dbReference type="Pfam" id="PF07980"/>
    </source>
</evidence>
<evidence type="ECO:0000313" key="8">
    <source>
        <dbReference type="EMBL" id="OAZ02803.1"/>
    </source>
</evidence>
<evidence type="ECO:0000259" key="7">
    <source>
        <dbReference type="Pfam" id="PF14322"/>
    </source>
</evidence>
<dbReference type="InterPro" id="IPR033985">
    <property type="entry name" value="SusD-like_N"/>
</dbReference>
<feature type="domain" description="SusD-like N-terminal" evidence="7">
    <location>
        <begin position="38"/>
        <end position="219"/>
    </location>
</feature>
<dbReference type="RefSeq" id="WP_064716521.1">
    <property type="nucleotide sequence ID" value="NZ_JMTM01000074.1"/>
</dbReference>
<sequence>MKKRILLFSLFAVLLSCNDATEIIQKGELNDAALFVSVDNMQNFLNETYDRVSTQTDIQVASLLTDEVAIGNSLTTNDTQRFFIVTTNGPAAALWNTHYNAINYTNRLIAGAKLYTPSASELPRYNSIIAQARALRAFCHFQLMVYFSTDLSSDAALGVMLVDKVPTPNEDIPRATNGDLFKFINEDLAFAEANLIAPTGAGAYKLVTKNFITAFKARMSLYRKKYTEASAFADDLLANSGRVLSTSTVTIPNFPATSSVIPSLAGSTTINVDPGAANPVQRALFQMDQWVAASSPVYRRMWVDAEQGEILFAIDRPNNRNNFSSVYNTNGSYLTGAPLYDMGRSLFDLYATSLGGGAEDFRRWCFVDRSATISATPNTATRTNEVIVIDKYPGKAGSHTSNDLKVFRLSEIYFIKAECLVRANNLAGAANLIRQVRQARSYTGGTVPTPTYANAAAAFADILLERRKELSFEGHRYIDLKRLGADANVSGTDRSSQDAINSSATNPVNITISDYRFTLPIPQSEININPLIQNAGYN</sequence>
<protein>
    <submittedName>
        <fullName evidence="8">SusD family protein</fullName>
    </submittedName>
</protein>
<keyword evidence="5" id="KW-0998">Cell outer membrane</keyword>
<organism evidence="8 9">
    <name type="scientific">Flavobacterium succinicans</name>
    <dbReference type="NCBI Taxonomy" id="29536"/>
    <lineage>
        <taxon>Bacteria</taxon>
        <taxon>Pseudomonadati</taxon>
        <taxon>Bacteroidota</taxon>
        <taxon>Flavobacteriia</taxon>
        <taxon>Flavobacteriales</taxon>
        <taxon>Flavobacteriaceae</taxon>
        <taxon>Flavobacterium</taxon>
    </lineage>
</organism>
<dbReference type="Gene3D" id="1.25.40.390">
    <property type="match status" value="1"/>
</dbReference>
<dbReference type="SUPFAM" id="SSF48452">
    <property type="entry name" value="TPR-like"/>
    <property type="match status" value="1"/>
</dbReference>
<dbReference type="PATRIC" id="fig|29536.5.peg.2882"/>
<comment type="caution">
    <text evidence="8">The sequence shown here is derived from an EMBL/GenBank/DDBJ whole genome shotgun (WGS) entry which is preliminary data.</text>
</comment>
<evidence type="ECO:0000256" key="2">
    <source>
        <dbReference type="ARBA" id="ARBA00006275"/>
    </source>
</evidence>
<dbReference type="AlphaFoldDB" id="A0A199XM32"/>
<name>A0A199XM32_9FLAO</name>
<comment type="similarity">
    <text evidence="2">Belongs to the SusD family.</text>
</comment>
<keyword evidence="3" id="KW-0732">Signal</keyword>
<evidence type="ECO:0000256" key="1">
    <source>
        <dbReference type="ARBA" id="ARBA00004442"/>
    </source>
</evidence>
<dbReference type="EMBL" id="JMTM01000074">
    <property type="protein sequence ID" value="OAZ02803.1"/>
    <property type="molecule type" value="Genomic_DNA"/>
</dbReference>
<dbReference type="InterPro" id="IPR012944">
    <property type="entry name" value="SusD_RagB_dom"/>
</dbReference>
<evidence type="ECO:0000256" key="3">
    <source>
        <dbReference type="ARBA" id="ARBA00022729"/>
    </source>
</evidence>
<dbReference type="Pfam" id="PF14322">
    <property type="entry name" value="SusD-like_3"/>
    <property type="match status" value="1"/>
</dbReference>
<dbReference type="OrthoDB" id="630434at2"/>
<gene>
    <name evidence="8" type="ORF">FLB_27770</name>
</gene>
<feature type="domain" description="RagB/SusD" evidence="6">
    <location>
        <begin position="381"/>
        <end position="537"/>
    </location>
</feature>
<dbReference type="GO" id="GO:0009279">
    <property type="term" value="C:cell outer membrane"/>
    <property type="evidence" value="ECO:0007669"/>
    <property type="project" value="UniProtKB-SubCell"/>
</dbReference>
<keyword evidence="9" id="KW-1185">Reference proteome</keyword>
<evidence type="ECO:0000256" key="4">
    <source>
        <dbReference type="ARBA" id="ARBA00023136"/>
    </source>
</evidence>
<evidence type="ECO:0000313" key="9">
    <source>
        <dbReference type="Proteomes" id="UP000093807"/>
    </source>
</evidence>